<evidence type="ECO:0000256" key="1">
    <source>
        <dbReference type="SAM" id="MobiDB-lite"/>
    </source>
</evidence>
<sequence>MDDPELTQRRERGRMAQRAFRQRQITTIRDLKGKNQELVDAIEHVTRAAARFSRIDSPSSYDRASLDTAIKQARSLGGLPPVRPDDVIRVERDHWLPISNSLGLEPTQPSIPTAKDSDVSSRDSSLPSQTVSVEDMVYQDFQNRTVQNNTRNQSLVTRQYNSNTDSYFTSQETSAPAITTATGGRVSPRLTYGIWFEPDRFIRVINPPSDILPYLGPNINTLAGAIYWAGLGYGFTVLKEVLRMRAQTAAVASSLLQNPGPGSDPLPIVTRLFGHSIKAAGPDADGEQILHDVIHARFTWRKQGYIPGDHPGADPEITRKLFSKVVEDFKTVPFPTPTSKISLQQRQQKSRRNSSDVITNRGVEDLDGQTTSDRTSNLESSTNPEQAPEAVYTVKEDISNWLTPAEIESYVRSRLDAPVPTTFGGNSPEKIDYSTFETAFQSRSSNNNSGPKKRDERLRASMLKRLVRSIADKGVCFGNSPRWRIDVVSAVVDEWMAEVEAAEQAQAAAAMGLHGLGLGVVGLEGGGQRMNTSIINMNTGTMATGFGPINDAIGLDSTTTTGTASSGGASQAAAWYFPSTSASGGYQGHEPHGFVYPYHTDTTIATTTATGFATTTAAATTAAYPGSGSSSSSMYYGSESDGIGAGIPEGMVF</sequence>
<gene>
    <name evidence="2" type="ORF">QBC37DRAFT_12574</name>
</gene>
<dbReference type="SUPFAM" id="SSF57959">
    <property type="entry name" value="Leucine zipper domain"/>
    <property type="match status" value="1"/>
</dbReference>
<dbReference type="GO" id="GO:0003700">
    <property type="term" value="F:DNA-binding transcription factor activity"/>
    <property type="evidence" value="ECO:0007669"/>
    <property type="project" value="InterPro"/>
</dbReference>
<feature type="region of interest" description="Disordered" evidence="1">
    <location>
        <begin position="99"/>
        <end position="129"/>
    </location>
</feature>
<reference evidence="2" key="2">
    <citation type="submission" date="2023-05" db="EMBL/GenBank/DDBJ databases">
        <authorList>
            <consortium name="Lawrence Berkeley National Laboratory"/>
            <person name="Steindorff A."/>
            <person name="Hensen N."/>
            <person name="Bonometti L."/>
            <person name="Westerberg I."/>
            <person name="Brannstrom I.O."/>
            <person name="Guillou S."/>
            <person name="Cros-Aarteil S."/>
            <person name="Calhoun S."/>
            <person name="Haridas S."/>
            <person name="Kuo A."/>
            <person name="Mondo S."/>
            <person name="Pangilinan J."/>
            <person name="Riley R."/>
            <person name="Labutti K."/>
            <person name="Andreopoulos B."/>
            <person name="Lipzen A."/>
            <person name="Chen C."/>
            <person name="Yanf M."/>
            <person name="Daum C."/>
            <person name="Ng V."/>
            <person name="Clum A."/>
            <person name="Ohm R."/>
            <person name="Martin F."/>
            <person name="Silar P."/>
            <person name="Natvig D."/>
            <person name="Lalanne C."/>
            <person name="Gautier V."/>
            <person name="Ament-Velasquez S.L."/>
            <person name="Kruys A."/>
            <person name="Hutchinson M.I."/>
            <person name="Powell A.J."/>
            <person name="Barry K."/>
            <person name="Miller A.N."/>
            <person name="Grigoriev I.V."/>
            <person name="Debuchy R."/>
            <person name="Gladieux P."/>
            <person name="Thoren M.H."/>
            <person name="Johannesson H."/>
        </authorList>
    </citation>
    <scope>NUCLEOTIDE SEQUENCE</scope>
    <source>
        <strain evidence="2">PSN293</strain>
    </source>
</reference>
<dbReference type="AlphaFoldDB" id="A0AAN6Y575"/>
<reference evidence="2" key="1">
    <citation type="journal article" date="2023" name="Mol. Phylogenet. Evol.">
        <title>Genome-scale phylogeny and comparative genomics of the fungal order Sordariales.</title>
        <authorList>
            <person name="Hensen N."/>
            <person name="Bonometti L."/>
            <person name="Westerberg I."/>
            <person name="Brannstrom I.O."/>
            <person name="Guillou S."/>
            <person name="Cros-Aarteil S."/>
            <person name="Calhoun S."/>
            <person name="Haridas S."/>
            <person name="Kuo A."/>
            <person name="Mondo S."/>
            <person name="Pangilinan J."/>
            <person name="Riley R."/>
            <person name="LaButti K."/>
            <person name="Andreopoulos B."/>
            <person name="Lipzen A."/>
            <person name="Chen C."/>
            <person name="Yan M."/>
            <person name="Daum C."/>
            <person name="Ng V."/>
            <person name="Clum A."/>
            <person name="Steindorff A."/>
            <person name="Ohm R.A."/>
            <person name="Martin F."/>
            <person name="Silar P."/>
            <person name="Natvig D.O."/>
            <person name="Lalanne C."/>
            <person name="Gautier V."/>
            <person name="Ament-Velasquez S.L."/>
            <person name="Kruys A."/>
            <person name="Hutchinson M.I."/>
            <person name="Powell A.J."/>
            <person name="Barry K."/>
            <person name="Miller A.N."/>
            <person name="Grigoriev I.V."/>
            <person name="Debuchy R."/>
            <person name="Gladieux P."/>
            <person name="Hiltunen Thoren M."/>
            <person name="Johannesson H."/>
        </authorList>
    </citation>
    <scope>NUCLEOTIDE SEQUENCE</scope>
    <source>
        <strain evidence="2">PSN293</strain>
    </source>
</reference>
<proteinExistence type="predicted"/>
<protein>
    <submittedName>
        <fullName evidence="2">Uncharacterized protein</fullName>
    </submittedName>
</protein>
<dbReference type="CDD" id="cd14688">
    <property type="entry name" value="bZIP_YAP"/>
    <property type="match status" value="1"/>
</dbReference>
<dbReference type="EMBL" id="MU858148">
    <property type="protein sequence ID" value="KAK4211490.1"/>
    <property type="molecule type" value="Genomic_DNA"/>
</dbReference>
<feature type="compositionally biased region" description="Polar residues" evidence="1">
    <location>
        <begin position="99"/>
        <end position="111"/>
    </location>
</feature>
<accession>A0AAN6Y575</accession>
<feature type="compositionally biased region" description="Polar residues" evidence="1">
    <location>
        <begin position="368"/>
        <end position="385"/>
    </location>
</feature>
<dbReference type="Proteomes" id="UP001301769">
    <property type="component" value="Unassembled WGS sequence"/>
</dbReference>
<feature type="region of interest" description="Disordered" evidence="1">
    <location>
        <begin position="336"/>
        <end position="390"/>
    </location>
</feature>
<organism evidence="2 3">
    <name type="scientific">Rhypophila decipiens</name>
    <dbReference type="NCBI Taxonomy" id="261697"/>
    <lineage>
        <taxon>Eukaryota</taxon>
        <taxon>Fungi</taxon>
        <taxon>Dikarya</taxon>
        <taxon>Ascomycota</taxon>
        <taxon>Pezizomycotina</taxon>
        <taxon>Sordariomycetes</taxon>
        <taxon>Sordariomycetidae</taxon>
        <taxon>Sordariales</taxon>
        <taxon>Naviculisporaceae</taxon>
        <taxon>Rhypophila</taxon>
    </lineage>
</organism>
<evidence type="ECO:0000313" key="3">
    <source>
        <dbReference type="Proteomes" id="UP001301769"/>
    </source>
</evidence>
<keyword evidence="3" id="KW-1185">Reference proteome</keyword>
<evidence type="ECO:0000313" key="2">
    <source>
        <dbReference type="EMBL" id="KAK4211490.1"/>
    </source>
</evidence>
<dbReference type="Gene3D" id="1.20.5.170">
    <property type="match status" value="1"/>
</dbReference>
<name>A0AAN6Y575_9PEZI</name>
<dbReference type="InterPro" id="IPR046347">
    <property type="entry name" value="bZIP_sf"/>
</dbReference>
<comment type="caution">
    <text evidence="2">The sequence shown here is derived from an EMBL/GenBank/DDBJ whole genome shotgun (WGS) entry which is preliminary data.</text>
</comment>